<feature type="non-terminal residue" evidence="2">
    <location>
        <position position="1"/>
    </location>
</feature>
<dbReference type="Proteomes" id="UP000250275">
    <property type="component" value="Unassembled WGS sequence"/>
</dbReference>
<keyword evidence="3" id="KW-1185">Reference proteome</keyword>
<feature type="region of interest" description="Disordered" evidence="1">
    <location>
        <begin position="121"/>
        <end position="141"/>
    </location>
</feature>
<dbReference type="EMBL" id="KQ768090">
    <property type="protein sequence ID" value="OAD53207.1"/>
    <property type="molecule type" value="Genomic_DNA"/>
</dbReference>
<feature type="region of interest" description="Disordered" evidence="1">
    <location>
        <begin position="157"/>
        <end position="185"/>
    </location>
</feature>
<proteinExistence type="predicted"/>
<dbReference type="AlphaFoldDB" id="A0A310S6D6"/>
<evidence type="ECO:0000256" key="1">
    <source>
        <dbReference type="SAM" id="MobiDB-lite"/>
    </source>
</evidence>
<organism evidence="2 3">
    <name type="scientific">Eufriesea mexicana</name>
    <dbReference type="NCBI Taxonomy" id="516756"/>
    <lineage>
        <taxon>Eukaryota</taxon>
        <taxon>Metazoa</taxon>
        <taxon>Ecdysozoa</taxon>
        <taxon>Arthropoda</taxon>
        <taxon>Hexapoda</taxon>
        <taxon>Insecta</taxon>
        <taxon>Pterygota</taxon>
        <taxon>Neoptera</taxon>
        <taxon>Endopterygota</taxon>
        <taxon>Hymenoptera</taxon>
        <taxon>Apocrita</taxon>
        <taxon>Aculeata</taxon>
        <taxon>Apoidea</taxon>
        <taxon>Anthophila</taxon>
        <taxon>Apidae</taxon>
        <taxon>Eufriesea</taxon>
    </lineage>
</organism>
<feature type="compositionally biased region" description="Polar residues" evidence="1">
    <location>
        <begin position="157"/>
        <end position="176"/>
    </location>
</feature>
<feature type="region of interest" description="Disordered" evidence="1">
    <location>
        <begin position="54"/>
        <end position="89"/>
    </location>
</feature>
<sequence length="428" mass="45924">IVILGCILLARAEPPTAVNSYSINGDSNGFEYNSNIINGAYMPGKEGHRENIDFYGGGSNGHSLTNSKSQENLEESLRSSSYSGFSPSSHSTSFSSYSGGSRDNFASSPYFVNNAAQSNYDSYSSGSSNGDSTFDAYNQGSDQVGSDFNQFTANKHKNPSYTRFSDNLPGASSTGSYPELGTESSFRGEYSGDSLRSHMSHNAAFMDGADHSLNREASNPFNSPNNDYSYGKPKDTLYGGGVGGSNKFMSDAYSLQPETRYVRGNHGNMGRDYTSMFLSNSGNTPFSNVRGSIGVYGSGKINKYNKYLGDYASSAGLNYLSKEQDADYLFGNYGKGSGKLTLIKDGRPGGYSSQTYLGGPSYVSKIVGGYKSKPSYMSSYPSSSPVGYSSVSGSHNSFSNSYADGPLLRRYRSSSYAPGHVSTYPGYY</sequence>
<feature type="compositionally biased region" description="Polar residues" evidence="1">
    <location>
        <begin position="61"/>
        <end position="70"/>
    </location>
</feature>
<reference evidence="2 3" key="1">
    <citation type="submission" date="2015-07" db="EMBL/GenBank/DDBJ databases">
        <title>The genome of Eufriesea mexicana.</title>
        <authorList>
            <person name="Pan H."/>
            <person name="Kapheim K."/>
        </authorList>
    </citation>
    <scope>NUCLEOTIDE SEQUENCE [LARGE SCALE GENOMIC DNA]</scope>
    <source>
        <strain evidence="2">0111107269</strain>
        <tissue evidence="2">Whole body</tissue>
    </source>
</reference>
<gene>
    <name evidence="2" type="ORF">WN48_10626</name>
</gene>
<protein>
    <submittedName>
        <fullName evidence="2">Uncharacterized protein</fullName>
    </submittedName>
</protein>
<name>A0A310S6D6_9HYME</name>
<evidence type="ECO:0000313" key="3">
    <source>
        <dbReference type="Proteomes" id="UP000250275"/>
    </source>
</evidence>
<evidence type="ECO:0000313" key="2">
    <source>
        <dbReference type="EMBL" id="OAD53207.1"/>
    </source>
</evidence>
<feature type="compositionally biased region" description="Low complexity" evidence="1">
    <location>
        <begin position="79"/>
        <end position="89"/>
    </location>
</feature>
<accession>A0A310S6D6</accession>
<dbReference type="OrthoDB" id="7602998at2759"/>
<feature type="compositionally biased region" description="Low complexity" evidence="1">
    <location>
        <begin position="121"/>
        <end position="132"/>
    </location>
</feature>